<dbReference type="EMBL" id="SPPK01000004">
    <property type="protein sequence ID" value="TFU88660.1"/>
    <property type="molecule type" value="Genomic_DNA"/>
</dbReference>
<evidence type="ECO:0000313" key="1">
    <source>
        <dbReference type="EMBL" id="TFU88660.1"/>
    </source>
</evidence>
<comment type="caution">
    <text evidence="1">The sequence shown here is derived from an EMBL/GenBank/DDBJ whole genome shotgun (WGS) entry which is preliminary data.</text>
</comment>
<organism evidence="1 2">
    <name type="scientific">Dysgonomonas mossii</name>
    <dbReference type="NCBI Taxonomy" id="163665"/>
    <lineage>
        <taxon>Bacteria</taxon>
        <taxon>Pseudomonadati</taxon>
        <taxon>Bacteroidota</taxon>
        <taxon>Bacteroidia</taxon>
        <taxon>Bacteroidales</taxon>
        <taxon>Dysgonomonadaceae</taxon>
        <taxon>Dysgonomonas</taxon>
    </lineage>
</organism>
<dbReference type="InterPro" id="IPR025624">
    <property type="entry name" value="PcfK"/>
</dbReference>
<evidence type="ECO:0000313" key="2">
    <source>
        <dbReference type="Proteomes" id="UP000298285"/>
    </source>
</evidence>
<dbReference type="Pfam" id="PF14058">
    <property type="entry name" value="PcfK"/>
    <property type="match status" value="1"/>
</dbReference>
<accession>A0A4Y9IJN0</accession>
<proteinExistence type="predicted"/>
<gene>
    <name evidence="1" type="ORF">E4T88_12335</name>
</gene>
<reference evidence="1 2" key="1">
    <citation type="submission" date="2019-03" db="EMBL/GenBank/DDBJ databases">
        <title>Diversity of the mouse oral microbiome.</title>
        <authorList>
            <person name="Joseph S."/>
            <person name="Aduse-Opoku J."/>
            <person name="Curtis M."/>
            <person name="Wade W."/>
            <person name="Hashim A."/>
        </authorList>
    </citation>
    <scope>NUCLEOTIDE SEQUENCE [LARGE SCALE GENOMIC DNA]</scope>
    <source>
        <strain evidence="1 2">P11</strain>
    </source>
</reference>
<evidence type="ECO:0008006" key="3">
    <source>
        <dbReference type="Google" id="ProtNLM"/>
    </source>
</evidence>
<name>A0A4Y9IJN0_9BACT</name>
<dbReference type="AlphaFoldDB" id="A0A4Y9IJN0"/>
<dbReference type="RefSeq" id="WP_135105863.1">
    <property type="nucleotide sequence ID" value="NZ_JADGKW010000004.1"/>
</dbReference>
<sequence>MKSTNHFKNTIQAYLEQRAASDPQFEWVYTTKENKSIDNCITYILNAVQKSGCNGFTDDEIFGMAVHFWDEDDIEIGNPINCDVVVNHTVILTEEEKEQARKEAIERVHNEAYNKMRQPVKKAKKVSLVPQQPSLFDF</sequence>
<dbReference type="Proteomes" id="UP000298285">
    <property type="component" value="Unassembled WGS sequence"/>
</dbReference>
<dbReference type="OrthoDB" id="713714at2"/>
<protein>
    <recommendedName>
        <fullName evidence="3">PcfK-like protein</fullName>
    </recommendedName>
</protein>